<dbReference type="GO" id="GO:0000160">
    <property type="term" value="P:phosphorelay signal transduction system"/>
    <property type="evidence" value="ECO:0007669"/>
    <property type="project" value="InterPro"/>
</dbReference>
<keyword evidence="5" id="KW-1185">Reference proteome</keyword>
<sequence length="120" mass="13295">MPNRSVVLLVEDESFIRLSTADELQQAGFVVLEADSASEAIRILEQRHDICIVFTDVHLEDSMDGLELLRFVASRWPPIRLFATSGAAAVTDSELPSGAKFFPKPYDRASLVSAFQNALR</sequence>
<gene>
    <name evidence="4" type="ORF">H9L12_02500</name>
</gene>
<evidence type="ECO:0000256" key="1">
    <source>
        <dbReference type="ARBA" id="ARBA00022553"/>
    </source>
</evidence>
<dbReference type="InterPro" id="IPR050595">
    <property type="entry name" value="Bact_response_regulator"/>
</dbReference>
<dbReference type="AlphaFoldDB" id="A0A7G9SCB8"/>
<dbReference type="PROSITE" id="PS50110">
    <property type="entry name" value="RESPONSE_REGULATORY"/>
    <property type="match status" value="1"/>
</dbReference>
<evidence type="ECO:0000313" key="4">
    <source>
        <dbReference type="EMBL" id="QNN65493.1"/>
    </source>
</evidence>
<dbReference type="Proteomes" id="UP000515955">
    <property type="component" value="Chromosome"/>
</dbReference>
<dbReference type="PANTHER" id="PTHR44591">
    <property type="entry name" value="STRESS RESPONSE REGULATOR PROTEIN 1"/>
    <property type="match status" value="1"/>
</dbReference>
<keyword evidence="1 2" id="KW-0597">Phosphoprotein</keyword>
<evidence type="ECO:0000313" key="5">
    <source>
        <dbReference type="Proteomes" id="UP000515955"/>
    </source>
</evidence>
<dbReference type="SUPFAM" id="SSF52172">
    <property type="entry name" value="CheY-like"/>
    <property type="match status" value="1"/>
</dbReference>
<dbReference type="KEGG" id="srhi:H9L12_02500"/>
<dbReference type="Gene3D" id="3.40.50.2300">
    <property type="match status" value="1"/>
</dbReference>
<name>A0A7G9SCB8_9SPHN</name>
<dbReference type="SMART" id="SM00448">
    <property type="entry name" value="REC"/>
    <property type="match status" value="1"/>
</dbReference>
<evidence type="ECO:0000259" key="3">
    <source>
        <dbReference type="PROSITE" id="PS50110"/>
    </source>
</evidence>
<dbReference type="InterPro" id="IPR001789">
    <property type="entry name" value="Sig_transdc_resp-reg_receiver"/>
</dbReference>
<dbReference type="Pfam" id="PF00072">
    <property type="entry name" value="Response_reg"/>
    <property type="match status" value="1"/>
</dbReference>
<proteinExistence type="predicted"/>
<dbReference type="PANTHER" id="PTHR44591:SF21">
    <property type="entry name" value="TWO-COMPONENT RESPONSE REGULATOR"/>
    <property type="match status" value="1"/>
</dbReference>
<reference evidence="4 5" key="1">
    <citation type="submission" date="2020-08" db="EMBL/GenBank/DDBJ databases">
        <title>Genome sequence of Sphingomonas rhizophila KACC 19189T.</title>
        <authorList>
            <person name="Hyun D.-W."/>
            <person name="Bae J.-W."/>
        </authorList>
    </citation>
    <scope>NUCLEOTIDE SEQUENCE [LARGE SCALE GENOMIC DNA]</scope>
    <source>
        <strain evidence="4 5">KACC 19189</strain>
    </source>
</reference>
<protein>
    <submittedName>
        <fullName evidence="4">Response regulator</fullName>
    </submittedName>
</protein>
<feature type="modified residue" description="4-aspartylphosphate" evidence="2">
    <location>
        <position position="56"/>
    </location>
</feature>
<organism evidence="4 5">
    <name type="scientific">Sphingomonas rhizophila</name>
    <dbReference type="NCBI Taxonomy" id="2071607"/>
    <lineage>
        <taxon>Bacteria</taxon>
        <taxon>Pseudomonadati</taxon>
        <taxon>Pseudomonadota</taxon>
        <taxon>Alphaproteobacteria</taxon>
        <taxon>Sphingomonadales</taxon>
        <taxon>Sphingomonadaceae</taxon>
        <taxon>Sphingomonas</taxon>
    </lineage>
</organism>
<dbReference type="EMBL" id="CP060717">
    <property type="protein sequence ID" value="QNN65493.1"/>
    <property type="molecule type" value="Genomic_DNA"/>
</dbReference>
<accession>A0A7G9SCB8</accession>
<dbReference type="InterPro" id="IPR011006">
    <property type="entry name" value="CheY-like_superfamily"/>
</dbReference>
<evidence type="ECO:0000256" key="2">
    <source>
        <dbReference type="PROSITE-ProRule" id="PRU00169"/>
    </source>
</evidence>
<feature type="domain" description="Response regulatory" evidence="3">
    <location>
        <begin position="6"/>
        <end position="119"/>
    </location>
</feature>